<reference evidence="9" key="1">
    <citation type="journal article" date="2022" name="Int. J. Syst. Evol. Microbiol.">
        <title>Anaeromyxobacter oryzae sp. nov., Anaeromyxobacter diazotrophicus sp. nov. and Anaeromyxobacter paludicola sp. nov., isolated from paddy soils.</title>
        <authorList>
            <person name="Itoh H."/>
            <person name="Xu Z."/>
            <person name="Mise K."/>
            <person name="Masuda Y."/>
            <person name="Ushijima N."/>
            <person name="Hayakawa C."/>
            <person name="Shiratori Y."/>
            <person name="Senoo K."/>
        </authorList>
    </citation>
    <scope>NUCLEOTIDE SEQUENCE [LARGE SCALE GENOMIC DNA]</scope>
    <source>
        <strain evidence="9">Red630</strain>
    </source>
</reference>
<dbReference type="CDD" id="cd12797">
    <property type="entry name" value="M23_peptidase"/>
    <property type="match status" value="1"/>
</dbReference>
<comment type="cofactor">
    <cofactor evidence="1">
        <name>Zn(2+)</name>
        <dbReference type="ChEBI" id="CHEBI:29105"/>
    </cofactor>
</comment>
<dbReference type="InterPro" id="IPR050570">
    <property type="entry name" value="Cell_wall_metabolism_enzyme"/>
</dbReference>
<organism evidence="8 9">
    <name type="scientific">Anaeromyxobacter paludicola</name>
    <dbReference type="NCBI Taxonomy" id="2918171"/>
    <lineage>
        <taxon>Bacteria</taxon>
        <taxon>Pseudomonadati</taxon>
        <taxon>Myxococcota</taxon>
        <taxon>Myxococcia</taxon>
        <taxon>Myxococcales</taxon>
        <taxon>Cystobacterineae</taxon>
        <taxon>Anaeromyxobacteraceae</taxon>
        <taxon>Anaeromyxobacter</taxon>
    </lineage>
</organism>
<keyword evidence="6" id="KW-0482">Metalloprotease</keyword>
<dbReference type="RefSeq" id="WP_248345318.1">
    <property type="nucleotide sequence ID" value="NZ_AP025592.1"/>
</dbReference>
<dbReference type="Proteomes" id="UP001162734">
    <property type="component" value="Chromosome"/>
</dbReference>
<protein>
    <recommendedName>
        <fullName evidence="7">M23ase beta-sheet core domain-containing protein</fullName>
    </recommendedName>
</protein>
<evidence type="ECO:0000256" key="2">
    <source>
        <dbReference type="ARBA" id="ARBA00022670"/>
    </source>
</evidence>
<dbReference type="Gene3D" id="3.10.450.350">
    <property type="match status" value="1"/>
</dbReference>
<evidence type="ECO:0000313" key="8">
    <source>
        <dbReference type="EMBL" id="BDG08130.1"/>
    </source>
</evidence>
<dbReference type="Gene3D" id="2.70.70.10">
    <property type="entry name" value="Glucose Permease (Domain IIA)"/>
    <property type="match status" value="1"/>
</dbReference>
<feature type="domain" description="M23ase beta-sheet core" evidence="7">
    <location>
        <begin position="333"/>
        <end position="427"/>
    </location>
</feature>
<evidence type="ECO:0000256" key="3">
    <source>
        <dbReference type="ARBA" id="ARBA00022723"/>
    </source>
</evidence>
<dbReference type="EMBL" id="AP025592">
    <property type="protein sequence ID" value="BDG08130.1"/>
    <property type="molecule type" value="Genomic_DNA"/>
</dbReference>
<gene>
    <name evidence="8" type="ORF">AMPC_12430</name>
</gene>
<dbReference type="InterPro" id="IPR011055">
    <property type="entry name" value="Dup_hybrid_motif"/>
</dbReference>
<evidence type="ECO:0000259" key="7">
    <source>
        <dbReference type="Pfam" id="PF01551"/>
    </source>
</evidence>
<keyword evidence="2" id="KW-0645">Protease</keyword>
<evidence type="ECO:0000256" key="1">
    <source>
        <dbReference type="ARBA" id="ARBA00001947"/>
    </source>
</evidence>
<keyword evidence="4" id="KW-0378">Hydrolase</keyword>
<dbReference type="InterPro" id="IPR016047">
    <property type="entry name" value="M23ase_b-sheet_dom"/>
</dbReference>
<keyword evidence="9" id="KW-1185">Reference proteome</keyword>
<evidence type="ECO:0000313" key="9">
    <source>
        <dbReference type="Proteomes" id="UP001162734"/>
    </source>
</evidence>
<proteinExistence type="predicted"/>
<evidence type="ECO:0000256" key="6">
    <source>
        <dbReference type="ARBA" id="ARBA00023049"/>
    </source>
</evidence>
<dbReference type="SUPFAM" id="SSF51261">
    <property type="entry name" value="Duplicated hybrid motif"/>
    <property type="match status" value="1"/>
</dbReference>
<evidence type="ECO:0000256" key="4">
    <source>
        <dbReference type="ARBA" id="ARBA00022801"/>
    </source>
</evidence>
<dbReference type="PANTHER" id="PTHR21666">
    <property type="entry name" value="PEPTIDASE-RELATED"/>
    <property type="match status" value="1"/>
</dbReference>
<evidence type="ECO:0000256" key="5">
    <source>
        <dbReference type="ARBA" id="ARBA00022833"/>
    </source>
</evidence>
<dbReference type="Pfam" id="PF01551">
    <property type="entry name" value="Peptidase_M23"/>
    <property type="match status" value="1"/>
</dbReference>
<accession>A0ABN6N804</accession>
<dbReference type="PANTHER" id="PTHR21666:SF288">
    <property type="entry name" value="CELL DIVISION PROTEIN YTFB"/>
    <property type="match status" value="1"/>
</dbReference>
<sequence length="463" mass="49468">MTRLPSDPLRRLALAAAALGALVALLCAAPRWLHRPAAPSGPSAATTAAPQAPLPPEIAAAVAPFGAATPVEVGSLPLPLPAAPPGARAVAQAVAAHAGPVKRLTVEIVRLGRNQTLAQALYGLALDAAEVRSVVKVLGGVFPFRRARPGDQIRLERVEGQSGIQRITYRQGPAQEWMVQRAADGQLAAEKRPVELKTELARVDVTLESSLYESLVKAGEDPSLAVAAADVLAFDVDFYRDIQRGDRMKMLVEKVYADGKLLRYGEIQAAEYVGSTVGRKRLFRYVDPSGQVAYYDDQGNSARRGFLKSPLKYAHVTSGFGMRFHPVLQYMRAHQGVDYGAPTGTPVWAVSDGTVKTAGWQGGCGKAVTLHHRNGLDTVYCHLSAIAVRAGTHVSQKQVIGAVGQTGLASGPHLHFAVKRDGAFLNPLGIKLPREAPLPNEYRADFKKKVAPLVQKLEAQPVV</sequence>
<name>A0ABN6N804_9BACT</name>
<keyword evidence="5" id="KW-0862">Zinc</keyword>
<keyword evidence="3" id="KW-0479">Metal-binding</keyword>